<keyword evidence="3" id="KW-1185">Reference proteome</keyword>
<sequence>MKALGDPQTITTVDLLRHGHCQGGEIYRGSTDVALSETGWAQMRDSVEQHLESERGPWDKIVSSPLTRCRVFAEQTSERLAIPLCIEPDFREYSFGEWEGRIVKEVYTETPEAVRAFYRDPENNAPPGGENFVAFRERLVNAWEKLFESHQGQHLLLIQHGASIRGLLLHFLAMPSASMTRLEVPYAGMIRLRIISDDTGHRPVLSRLNHVFGV</sequence>
<proteinExistence type="predicted"/>
<dbReference type="CDD" id="cd07067">
    <property type="entry name" value="HP_PGM_like"/>
    <property type="match status" value="1"/>
</dbReference>
<dbReference type="SUPFAM" id="SSF53254">
    <property type="entry name" value="Phosphoglycerate mutase-like"/>
    <property type="match status" value="1"/>
</dbReference>
<dbReference type="SMART" id="SM00855">
    <property type="entry name" value="PGAM"/>
    <property type="match status" value="1"/>
</dbReference>
<evidence type="ECO:0000256" key="1">
    <source>
        <dbReference type="PIRSR" id="PIRSR613078-3"/>
    </source>
</evidence>
<dbReference type="Proteomes" id="UP001156870">
    <property type="component" value="Unassembled WGS sequence"/>
</dbReference>
<dbReference type="Gene3D" id="3.40.50.1240">
    <property type="entry name" value="Phosphoglycerate mutase-like"/>
    <property type="match status" value="1"/>
</dbReference>
<protein>
    <recommendedName>
        <fullName evidence="4">Histidine phosphatase family protein</fullName>
    </recommendedName>
</protein>
<dbReference type="PIRSF" id="PIRSF000709">
    <property type="entry name" value="6PFK_2-Ptase"/>
    <property type="match status" value="1"/>
</dbReference>
<gene>
    <name evidence="2" type="ORF">GCM10007877_32830</name>
</gene>
<dbReference type="GO" id="GO:0016791">
    <property type="term" value="F:phosphatase activity"/>
    <property type="evidence" value="ECO:0007669"/>
    <property type="project" value="TreeGrafter"/>
</dbReference>
<feature type="site" description="Transition state stabilizer" evidence="1">
    <location>
        <position position="160"/>
    </location>
</feature>
<comment type="caution">
    <text evidence="2">The sequence shown here is derived from an EMBL/GenBank/DDBJ whole genome shotgun (WGS) entry which is preliminary data.</text>
</comment>
<dbReference type="AlphaFoldDB" id="A0AA37T8L1"/>
<dbReference type="PANTHER" id="PTHR48100:SF1">
    <property type="entry name" value="HISTIDINE PHOSPHATASE FAMILY PROTEIN-RELATED"/>
    <property type="match status" value="1"/>
</dbReference>
<accession>A0AA37T8L1</accession>
<dbReference type="InterPro" id="IPR013078">
    <property type="entry name" value="His_Pase_superF_clade-1"/>
</dbReference>
<evidence type="ECO:0000313" key="2">
    <source>
        <dbReference type="EMBL" id="GLS27564.1"/>
    </source>
</evidence>
<dbReference type="InterPro" id="IPR029033">
    <property type="entry name" value="His_PPase_superfam"/>
</dbReference>
<dbReference type="RefSeq" id="WP_232593963.1">
    <property type="nucleotide sequence ID" value="NZ_BSPD01000080.1"/>
</dbReference>
<evidence type="ECO:0000313" key="3">
    <source>
        <dbReference type="Proteomes" id="UP001156870"/>
    </source>
</evidence>
<dbReference type="GO" id="GO:0005737">
    <property type="term" value="C:cytoplasm"/>
    <property type="evidence" value="ECO:0007669"/>
    <property type="project" value="TreeGrafter"/>
</dbReference>
<reference evidence="2 3" key="1">
    <citation type="journal article" date="2014" name="Int. J. Syst. Evol. Microbiol.">
        <title>Complete genome sequence of Corynebacterium casei LMG S-19264T (=DSM 44701T), isolated from a smear-ripened cheese.</title>
        <authorList>
            <consortium name="US DOE Joint Genome Institute (JGI-PGF)"/>
            <person name="Walter F."/>
            <person name="Albersmeier A."/>
            <person name="Kalinowski J."/>
            <person name="Ruckert C."/>
        </authorList>
    </citation>
    <scope>NUCLEOTIDE SEQUENCE [LARGE SCALE GENOMIC DNA]</scope>
    <source>
        <strain evidence="2 3">NBRC 110095</strain>
    </source>
</reference>
<dbReference type="InterPro" id="IPR050275">
    <property type="entry name" value="PGM_Phosphatase"/>
</dbReference>
<dbReference type="PANTHER" id="PTHR48100">
    <property type="entry name" value="BROAD-SPECIFICITY PHOSPHATASE YOR283W-RELATED"/>
    <property type="match status" value="1"/>
</dbReference>
<organism evidence="2 3">
    <name type="scientific">Marinibactrum halimedae</name>
    <dbReference type="NCBI Taxonomy" id="1444977"/>
    <lineage>
        <taxon>Bacteria</taxon>
        <taxon>Pseudomonadati</taxon>
        <taxon>Pseudomonadota</taxon>
        <taxon>Gammaproteobacteria</taxon>
        <taxon>Cellvibrionales</taxon>
        <taxon>Cellvibrionaceae</taxon>
        <taxon>Marinibactrum</taxon>
    </lineage>
</organism>
<dbReference type="EMBL" id="BSPD01000080">
    <property type="protein sequence ID" value="GLS27564.1"/>
    <property type="molecule type" value="Genomic_DNA"/>
</dbReference>
<evidence type="ECO:0008006" key="4">
    <source>
        <dbReference type="Google" id="ProtNLM"/>
    </source>
</evidence>
<dbReference type="Pfam" id="PF00300">
    <property type="entry name" value="His_Phos_1"/>
    <property type="match status" value="1"/>
</dbReference>
<name>A0AA37T8L1_9GAMM</name>